<dbReference type="PRINTS" id="PR00032">
    <property type="entry name" value="HTHARAC"/>
</dbReference>
<dbReference type="PANTHER" id="PTHR42713">
    <property type="entry name" value="HISTIDINE KINASE-RELATED"/>
    <property type="match status" value="1"/>
</dbReference>
<dbReference type="SUPFAM" id="SSF46689">
    <property type="entry name" value="Homeodomain-like"/>
    <property type="match status" value="2"/>
</dbReference>
<evidence type="ECO:0000256" key="4">
    <source>
        <dbReference type="ARBA" id="ARBA00023012"/>
    </source>
</evidence>
<dbReference type="SMART" id="SM00448">
    <property type="entry name" value="REC"/>
    <property type="match status" value="1"/>
</dbReference>
<keyword evidence="2" id="KW-0963">Cytoplasm</keyword>
<sequence length="523" mass="60087">MTTASTTTYRIMIVDDEVILRSGIVHLCNWSDYGIEFVAQAANGQEALALIEAHSPHVVITDIVMPVMDGVELTKNIKKMYPHIKIVVLSSYSEFNYVREVFKYGVTDYLLKPKVSAEELIALIQSLCSDVNLPELSHEPPKFDRSLVLSQWLNQDTTLDPTLDDATIEELKAQFPFPNFHMVKASTNLILMRTSYNQSQIEQIILQNAETYLSELHYTVVFLKNEMLVLSNYDLSQEERVRFALSQLANEIQNIFKYISFVSTHPFQTFEEILPQHERITPYLGKVFYFPDQPIVDEGKISLTGEKVDFDLNTFTTMLRMFALDDACKMLTSFFDEVKQGQAYDDYSLKRICQNIVYTATSTLEQYKRLESGGTSSKLKQFKSIDLAHDIAELEHVMTIFITELQSASTQGDQQHSILLHQIYEYVQGNYANDISLTEMANHLHMNYSYLSSYFKQRTGENLTTYINRIRVEQAKKLLLDLNLSVSEVSAMTGFSEHNYFSKVFKKLTGFTPLEFRNQALHS</sequence>
<accession>A0ABS4FTV3</accession>
<keyword evidence="6" id="KW-0238">DNA-binding</keyword>
<dbReference type="InterPro" id="IPR018062">
    <property type="entry name" value="HTH_AraC-typ_CS"/>
</dbReference>
<feature type="domain" description="HTH araC/xylS-type" evidence="9">
    <location>
        <begin position="421"/>
        <end position="519"/>
    </location>
</feature>
<dbReference type="PANTHER" id="PTHR42713:SF3">
    <property type="entry name" value="TRANSCRIPTIONAL REGULATORY PROTEIN HPTR"/>
    <property type="match status" value="1"/>
</dbReference>
<reference evidence="11 12" key="1">
    <citation type="submission" date="2021-03" db="EMBL/GenBank/DDBJ databases">
        <title>Genomic Encyclopedia of Type Strains, Phase IV (KMG-IV): sequencing the most valuable type-strain genomes for metagenomic binning, comparative biology and taxonomic classification.</title>
        <authorList>
            <person name="Goeker M."/>
        </authorList>
    </citation>
    <scope>NUCLEOTIDE SEQUENCE [LARGE SCALE GENOMIC DNA]</scope>
    <source>
        <strain evidence="11 12">DSM 14349</strain>
    </source>
</reference>
<evidence type="ECO:0000313" key="12">
    <source>
        <dbReference type="Proteomes" id="UP001519272"/>
    </source>
</evidence>
<dbReference type="InterPro" id="IPR051552">
    <property type="entry name" value="HptR"/>
</dbReference>
<dbReference type="PROSITE" id="PS00041">
    <property type="entry name" value="HTH_ARAC_FAMILY_1"/>
    <property type="match status" value="1"/>
</dbReference>
<keyword evidence="4" id="KW-0902">Two-component regulatory system</keyword>
<dbReference type="Gene3D" id="3.40.50.2300">
    <property type="match status" value="1"/>
</dbReference>
<dbReference type="Proteomes" id="UP001519272">
    <property type="component" value="Unassembled WGS sequence"/>
</dbReference>
<keyword evidence="5" id="KW-0805">Transcription regulation</keyword>
<dbReference type="SMART" id="SM00342">
    <property type="entry name" value="HTH_ARAC"/>
    <property type="match status" value="1"/>
</dbReference>
<comment type="subcellular location">
    <subcellularLocation>
        <location evidence="1">Cytoplasm</location>
    </subcellularLocation>
</comment>
<evidence type="ECO:0000256" key="1">
    <source>
        <dbReference type="ARBA" id="ARBA00004496"/>
    </source>
</evidence>
<dbReference type="CDD" id="cd17536">
    <property type="entry name" value="REC_YesN-like"/>
    <property type="match status" value="1"/>
</dbReference>
<evidence type="ECO:0000259" key="10">
    <source>
        <dbReference type="PROSITE" id="PS50110"/>
    </source>
</evidence>
<gene>
    <name evidence="11" type="ORF">J2Z32_002650</name>
</gene>
<feature type="domain" description="Response regulatory" evidence="10">
    <location>
        <begin position="10"/>
        <end position="127"/>
    </location>
</feature>
<dbReference type="InterPro" id="IPR018060">
    <property type="entry name" value="HTH_AraC"/>
</dbReference>
<evidence type="ECO:0000256" key="6">
    <source>
        <dbReference type="ARBA" id="ARBA00023125"/>
    </source>
</evidence>
<organism evidence="11 12">
    <name type="scientific">Paenibacillus turicensis</name>
    <dbReference type="NCBI Taxonomy" id="160487"/>
    <lineage>
        <taxon>Bacteria</taxon>
        <taxon>Bacillati</taxon>
        <taxon>Bacillota</taxon>
        <taxon>Bacilli</taxon>
        <taxon>Bacillales</taxon>
        <taxon>Paenibacillaceae</taxon>
        <taxon>Paenibacillus</taxon>
    </lineage>
</organism>
<protein>
    <submittedName>
        <fullName evidence="11">Two-component system response regulator YesN</fullName>
    </submittedName>
</protein>
<dbReference type="PROSITE" id="PS01124">
    <property type="entry name" value="HTH_ARAC_FAMILY_2"/>
    <property type="match status" value="1"/>
</dbReference>
<dbReference type="InterPro" id="IPR001789">
    <property type="entry name" value="Sig_transdc_resp-reg_receiver"/>
</dbReference>
<name>A0ABS4FTV3_9BACL</name>
<evidence type="ECO:0000313" key="11">
    <source>
        <dbReference type="EMBL" id="MBP1906001.1"/>
    </source>
</evidence>
<evidence type="ECO:0000259" key="9">
    <source>
        <dbReference type="PROSITE" id="PS01124"/>
    </source>
</evidence>
<keyword evidence="3 8" id="KW-0597">Phosphoprotein</keyword>
<evidence type="ECO:0000256" key="5">
    <source>
        <dbReference type="ARBA" id="ARBA00023015"/>
    </source>
</evidence>
<dbReference type="InterPro" id="IPR020449">
    <property type="entry name" value="Tscrpt_reg_AraC-type_HTH"/>
</dbReference>
<dbReference type="Pfam" id="PF00072">
    <property type="entry name" value="Response_reg"/>
    <property type="match status" value="1"/>
</dbReference>
<dbReference type="InterPro" id="IPR011006">
    <property type="entry name" value="CheY-like_superfamily"/>
</dbReference>
<comment type="caution">
    <text evidence="11">The sequence shown here is derived from an EMBL/GenBank/DDBJ whole genome shotgun (WGS) entry which is preliminary data.</text>
</comment>
<dbReference type="InterPro" id="IPR009057">
    <property type="entry name" value="Homeodomain-like_sf"/>
</dbReference>
<dbReference type="Gene3D" id="1.10.10.60">
    <property type="entry name" value="Homeodomain-like"/>
    <property type="match status" value="2"/>
</dbReference>
<feature type="modified residue" description="4-aspartylphosphate" evidence="8">
    <location>
        <position position="62"/>
    </location>
</feature>
<evidence type="ECO:0000256" key="3">
    <source>
        <dbReference type="ARBA" id="ARBA00022553"/>
    </source>
</evidence>
<evidence type="ECO:0000256" key="2">
    <source>
        <dbReference type="ARBA" id="ARBA00022490"/>
    </source>
</evidence>
<evidence type="ECO:0000256" key="7">
    <source>
        <dbReference type="ARBA" id="ARBA00023163"/>
    </source>
</evidence>
<dbReference type="PROSITE" id="PS50110">
    <property type="entry name" value="RESPONSE_REGULATORY"/>
    <property type="match status" value="1"/>
</dbReference>
<dbReference type="RefSeq" id="WP_210089612.1">
    <property type="nucleotide sequence ID" value="NZ_JAGGKG010000012.1"/>
</dbReference>
<keyword evidence="12" id="KW-1185">Reference proteome</keyword>
<evidence type="ECO:0000256" key="8">
    <source>
        <dbReference type="PROSITE-ProRule" id="PRU00169"/>
    </source>
</evidence>
<keyword evidence="7" id="KW-0804">Transcription</keyword>
<dbReference type="Pfam" id="PF12833">
    <property type="entry name" value="HTH_18"/>
    <property type="match status" value="1"/>
</dbReference>
<dbReference type="EMBL" id="JAGGKG010000012">
    <property type="protein sequence ID" value="MBP1906001.1"/>
    <property type="molecule type" value="Genomic_DNA"/>
</dbReference>
<dbReference type="SUPFAM" id="SSF52172">
    <property type="entry name" value="CheY-like"/>
    <property type="match status" value="1"/>
</dbReference>
<proteinExistence type="predicted"/>